<reference evidence="2" key="1">
    <citation type="submission" date="2021-02" db="EMBL/GenBank/DDBJ databases">
        <authorList>
            <person name="Nowell W R."/>
        </authorList>
    </citation>
    <scope>NUCLEOTIDE SEQUENCE</scope>
</reference>
<name>A0A815SM57_9BILA</name>
<gene>
    <name evidence="2" type="ORF">KQP761_LOCUS14242</name>
</gene>
<organism evidence="2 3">
    <name type="scientific">Rotaria magnacalcarata</name>
    <dbReference type="NCBI Taxonomy" id="392030"/>
    <lineage>
        <taxon>Eukaryota</taxon>
        <taxon>Metazoa</taxon>
        <taxon>Spiralia</taxon>
        <taxon>Gnathifera</taxon>
        <taxon>Rotifera</taxon>
        <taxon>Eurotatoria</taxon>
        <taxon>Bdelloidea</taxon>
        <taxon>Philodinida</taxon>
        <taxon>Philodinidae</taxon>
        <taxon>Rotaria</taxon>
    </lineage>
</organism>
<feature type="region of interest" description="Disordered" evidence="1">
    <location>
        <begin position="174"/>
        <end position="202"/>
    </location>
</feature>
<dbReference type="AlphaFoldDB" id="A0A815SM57"/>
<feature type="region of interest" description="Disordered" evidence="1">
    <location>
        <begin position="123"/>
        <end position="149"/>
    </location>
</feature>
<evidence type="ECO:0000313" key="2">
    <source>
        <dbReference type="EMBL" id="CAF1493743.1"/>
    </source>
</evidence>
<sequence>MSEIQRIRSDGGERSFLLCSNQYAEKMAQMSRPTTQPSASTIGNVRSSTLLILTPMQSLVSLNNTNNNGMSILNIRATSWNPQNSRITRENKDYMTALAKGLNRDDIKSIPSENGEIFSSRWHHNLPTNTQRPGTARATVKGRPPTSAPERLKLSMSTLIEANRPTTAPVAIEERPRRANTGKIKTALPNRPPPPPPPPAPLRAPRYIDSSGNFDNLNNPAFLNLTDGLKPSIFKSDNHFVHQLCSNTNETLTEQLDTSRDSFLDLSNGTLTMETTARDKQQLNETIESDQEENKSNNPQIIVTPGTWYRDVKSGRIEATISSPTRKTPREDPKEIERRIVEQETEALSQRQKDVEQYSFNLPSDRAPPVYDYKSPFSEEYDQAIAFQSQLQGNSGNNSEWNLKEFYREVKTKFEPGTNSKGVFEKCIRLARLQASTLKWEQRRRQNLATYNRLIKTTSLDVNTTNLSGSFSAKNTPNEKDIRDLQELRRDLRCNECKRVTCLGNCAPGQDYHLYKRIVSSIPPQSSPARQPALQNGSNVRDQHRCKHGCTTCSASNCRSTADVINANAIITNLNNNSNINNNRLRSSKATFAYGQKSQRPAIDLRPRSMHQVTRDMKIKFEQANISPVVVVPLYEDESQSILTRRSQKRSPNGLLPGKSFRSQRRDSLTLISPQKVLS</sequence>
<dbReference type="Proteomes" id="UP000663834">
    <property type="component" value="Unassembled WGS sequence"/>
</dbReference>
<dbReference type="OrthoDB" id="10027339at2759"/>
<accession>A0A815SM57</accession>
<evidence type="ECO:0000313" key="3">
    <source>
        <dbReference type="Proteomes" id="UP000663834"/>
    </source>
</evidence>
<comment type="caution">
    <text evidence="2">The sequence shown here is derived from an EMBL/GenBank/DDBJ whole genome shotgun (WGS) entry which is preliminary data.</text>
</comment>
<feature type="region of interest" description="Disordered" evidence="1">
    <location>
        <begin position="642"/>
        <end position="667"/>
    </location>
</feature>
<evidence type="ECO:0000256" key="1">
    <source>
        <dbReference type="SAM" id="MobiDB-lite"/>
    </source>
</evidence>
<feature type="compositionally biased region" description="Pro residues" evidence="1">
    <location>
        <begin position="190"/>
        <end position="202"/>
    </location>
</feature>
<feature type="region of interest" description="Disordered" evidence="1">
    <location>
        <begin position="523"/>
        <end position="542"/>
    </location>
</feature>
<proteinExistence type="predicted"/>
<feature type="compositionally biased region" description="Polar residues" evidence="1">
    <location>
        <begin position="523"/>
        <end position="540"/>
    </location>
</feature>
<protein>
    <submittedName>
        <fullName evidence="2">Uncharacterized protein</fullName>
    </submittedName>
</protein>
<dbReference type="EMBL" id="CAJNOW010006681">
    <property type="protein sequence ID" value="CAF1493743.1"/>
    <property type="molecule type" value="Genomic_DNA"/>
</dbReference>